<feature type="non-terminal residue" evidence="1">
    <location>
        <position position="1"/>
    </location>
</feature>
<gene>
    <name evidence="1" type="ORF">FOZ62_006872</name>
</gene>
<proteinExistence type="predicted"/>
<dbReference type="EMBL" id="JABANM010016655">
    <property type="protein sequence ID" value="KAF4729068.1"/>
    <property type="molecule type" value="Genomic_DNA"/>
</dbReference>
<evidence type="ECO:0000313" key="1">
    <source>
        <dbReference type="EMBL" id="KAF4729068.1"/>
    </source>
</evidence>
<feature type="non-terminal residue" evidence="1">
    <location>
        <position position="142"/>
    </location>
</feature>
<sequence length="142" mass="15105">LALVDIGDDETPKYLDDFDLGVAGMYIKGMEMSPCGHVLQAETTTTTMSRSSVTTTTTETRDGVVISTTITTVKSSEKHQSPCLSYFMAPTPIRTASDYTTTPVFKRNSLFVTEDTVDTRYVVVSGGSVSGLGKGTAISSLG</sequence>
<name>A0A7J6S811_PEROL</name>
<dbReference type="AlphaFoldDB" id="A0A7J6S811"/>
<dbReference type="Gene3D" id="3.40.50.300">
    <property type="entry name" value="P-loop containing nucleotide triphosphate hydrolases"/>
    <property type="match status" value="1"/>
</dbReference>
<reference evidence="1 2" key="1">
    <citation type="submission" date="2020-04" db="EMBL/GenBank/DDBJ databases">
        <title>Perkinsus olseni comparative genomics.</title>
        <authorList>
            <person name="Bogema D.R."/>
        </authorList>
    </citation>
    <scope>NUCLEOTIDE SEQUENCE [LARGE SCALE GENOMIC DNA]</scope>
    <source>
        <strain evidence="1">ATCC PRA-205</strain>
    </source>
</reference>
<dbReference type="Proteomes" id="UP000574390">
    <property type="component" value="Unassembled WGS sequence"/>
</dbReference>
<evidence type="ECO:0000313" key="2">
    <source>
        <dbReference type="Proteomes" id="UP000574390"/>
    </source>
</evidence>
<comment type="caution">
    <text evidence="1">The sequence shown here is derived from an EMBL/GenBank/DDBJ whole genome shotgun (WGS) entry which is preliminary data.</text>
</comment>
<organism evidence="1 2">
    <name type="scientific">Perkinsus olseni</name>
    <name type="common">Perkinsus atlanticus</name>
    <dbReference type="NCBI Taxonomy" id="32597"/>
    <lineage>
        <taxon>Eukaryota</taxon>
        <taxon>Sar</taxon>
        <taxon>Alveolata</taxon>
        <taxon>Perkinsozoa</taxon>
        <taxon>Perkinsea</taxon>
        <taxon>Perkinsida</taxon>
        <taxon>Perkinsidae</taxon>
        <taxon>Perkinsus</taxon>
    </lineage>
</organism>
<dbReference type="InterPro" id="IPR027417">
    <property type="entry name" value="P-loop_NTPase"/>
</dbReference>
<accession>A0A7J6S811</accession>
<protein>
    <submittedName>
        <fullName evidence="1">Uncharacterized protein</fullName>
    </submittedName>
</protein>